<dbReference type="InterPro" id="IPR025836">
    <property type="entry name" value="Zn_knuckle_CX2CX4HX4C"/>
</dbReference>
<sequence>MGISTGASFSHIHDMPLSKMNLGVATIIGNKLGKLCNMDMENSRQSWGASMRIHVALNVTLLVWALPINTMLGDELVVSFTYERLRNFCYLCGKLGHFSKFPKLRFKEGFQDPGRVIRRHMVHLYKL</sequence>
<proteinExistence type="predicted"/>
<protein>
    <recommendedName>
        <fullName evidence="1">Zinc knuckle CX2CX4HX4C domain-containing protein</fullName>
    </recommendedName>
</protein>
<dbReference type="AlphaFoldDB" id="A0AAW2LIA9"/>
<dbReference type="EMBL" id="JACGWK010000013">
    <property type="protein sequence ID" value="KAL0318312.1"/>
    <property type="molecule type" value="Genomic_DNA"/>
</dbReference>
<reference evidence="2" key="1">
    <citation type="submission" date="2020-06" db="EMBL/GenBank/DDBJ databases">
        <authorList>
            <person name="Li T."/>
            <person name="Hu X."/>
            <person name="Zhang T."/>
            <person name="Song X."/>
            <person name="Zhang H."/>
            <person name="Dai N."/>
            <person name="Sheng W."/>
            <person name="Hou X."/>
            <person name="Wei L."/>
        </authorList>
    </citation>
    <scope>NUCLEOTIDE SEQUENCE</scope>
    <source>
        <strain evidence="2">G01</strain>
        <tissue evidence="2">Leaf</tissue>
    </source>
</reference>
<evidence type="ECO:0000259" key="1">
    <source>
        <dbReference type="Pfam" id="PF14392"/>
    </source>
</evidence>
<comment type="caution">
    <text evidence="2">The sequence shown here is derived from an EMBL/GenBank/DDBJ whole genome shotgun (WGS) entry which is preliminary data.</text>
</comment>
<gene>
    <name evidence="2" type="ORF">Sangu_1987400</name>
</gene>
<reference evidence="2" key="2">
    <citation type="journal article" date="2024" name="Plant">
        <title>Genomic evolution and insights into agronomic trait innovations of Sesamum species.</title>
        <authorList>
            <person name="Miao H."/>
            <person name="Wang L."/>
            <person name="Qu L."/>
            <person name="Liu H."/>
            <person name="Sun Y."/>
            <person name="Le M."/>
            <person name="Wang Q."/>
            <person name="Wei S."/>
            <person name="Zheng Y."/>
            <person name="Lin W."/>
            <person name="Duan Y."/>
            <person name="Cao H."/>
            <person name="Xiong S."/>
            <person name="Wang X."/>
            <person name="Wei L."/>
            <person name="Li C."/>
            <person name="Ma Q."/>
            <person name="Ju M."/>
            <person name="Zhao R."/>
            <person name="Li G."/>
            <person name="Mu C."/>
            <person name="Tian Q."/>
            <person name="Mei H."/>
            <person name="Zhang T."/>
            <person name="Gao T."/>
            <person name="Zhang H."/>
        </authorList>
    </citation>
    <scope>NUCLEOTIDE SEQUENCE</scope>
    <source>
        <strain evidence="2">G01</strain>
    </source>
</reference>
<dbReference type="Pfam" id="PF14392">
    <property type="entry name" value="zf-CCHC_4"/>
    <property type="match status" value="1"/>
</dbReference>
<evidence type="ECO:0000313" key="2">
    <source>
        <dbReference type="EMBL" id="KAL0318312.1"/>
    </source>
</evidence>
<organism evidence="2">
    <name type="scientific">Sesamum angustifolium</name>
    <dbReference type="NCBI Taxonomy" id="2727405"/>
    <lineage>
        <taxon>Eukaryota</taxon>
        <taxon>Viridiplantae</taxon>
        <taxon>Streptophyta</taxon>
        <taxon>Embryophyta</taxon>
        <taxon>Tracheophyta</taxon>
        <taxon>Spermatophyta</taxon>
        <taxon>Magnoliopsida</taxon>
        <taxon>eudicotyledons</taxon>
        <taxon>Gunneridae</taxon>
        <taxon>Pentapetalae</taxon>
        <taxon>asterids</taxon>
        <taxon>lamiids</taxon>
        <taxon>Lamiales</taxon>
        <taxon>Pedaliaceae</taxon>
        <taxon>Sesamum</taxon>
    </lineage>
</organism>
<name>A0AAW2LIA9_9LAMI</name>
<feature type="non-terminal residue" evidence="2">
    <location>
        <position position="127"/>
    </location>
</feature>
<feature type="domain" description="Zinc knuckle CX2CX4HX4C" evidence="1">
    <location>
        <begin position="73"/>
        <end position="101"/>
    </location>
</feature>
<accession>A0AAW2LIA9</accession>